<gene>
    <name evidence="2" type="ORF">ABVQ20_39755</name>
</gene>
<dbReference type="SUPFAM" id="SSF53720">
    <property type="entry name" value="ALDH-like"/>
    <property type="match status" value="1"/>
</dbReference>
<accession>A0ABV2DUC0</accession>
<evidence type="ECO:0000313" key="2">
    <source>
        <dbReference type="EMBL" id="MET2833038.1"/>
    </source>
</evidence>
<proteinExistence type="predicted"/>
<evidence type="ECO:0000313" key="3">
    <source>
        <dbReference type="Proteomes" id="UP001548832"/>
    </source>
</evidence>
<evidence type="ECO:0000259" key="1">
    <source>
        <dbReference type="Pfam" id="PF00171"/>
    </source>
</evidence>
<keyword evidence="3" id="KW-1185">Reference proteome</keyword>
<dbReference type="InterPro" id="IPR016161">
    <property type="entry name" value="Ald_DH/histidinol_DH"/>
</dbReference>
<dbReference type="Gene3D" id="3.40.309.10">
    <property type="entry name" value="Aldehyde Dehydrogenase, Chain A, domain 2"/>
    <property type="match status" value="1"/>
</dbReference>
<organism evidence="2 3">
    <name type="scientific">Mesorhizobium shangrilense</name>
    <dbReference type="NCBI Taxonomy" id="460060"/>
    <lineage>
        <taxon>Bacteria</taxon>
        <taxon>Pseudomonadati</taxon>
        <taxon>Pseudomonadota</taxon>
        <taxon>Alphaproteobacteria</taxon>
        <taxon>Hyphomicrobiales</taxon>
        <taxon>Phyllobacteriaceae</taxon>
        <taxon>Mesorhizobium</taxon>
    </lineage>
</organism>
<dbReference type="InterPro" id="IPR015590">
    <property type="entry name" value="Aldehyde_DH_dom"/>
</dbReference>
<feature type="domain" description="Aldehyde dehydrogenase" evidence="1">
    <location>
        <begin position="4"/>
        <end position="42"/>
    </location>
</feature>
<comment type="caution">
    <text evidence="2">The sequence shown here is derived from an EMBL/GenBank/DDBJ whole genome shotgun (WGS) entry which is preliminary data.</text>
</comment>
<dbReference type="InterPro" id="IPR016163">
    <property type="entry name" value="Ald_DH_C"/>
</dbReference>
<protein>
    <submittedName>
        <fullName evidence="2">Aldehyde dehydrogenase family protein</fullName>
    </submittedName>
</protein>
<sequence length="46" mass="5109">MRECTGQSCNAPSRILVARPLYEEFLSRMTEAARNTKVGPPKVNEG</sequence>
<reference evidence="2 3" key="1">
    <citation type="submission" date="2024-06" db="EMBL/GenBank/DDBJ databases">
        <authorList>
            <person name="Kim D.-U."/>
        </authorList>
    </citation>
    <scope>NUCLEOTIDE SEQUENCE [LARGE SCALE GENOMIC DNA]</scope>
    <source>
        <strain evidence="2 3">KACC15460</strain>
    </source>
</reference>
<dbReference type="RefSeq" id="WP_354465281.1">
    <property type="nucleotide sequence ID" value="NZ_JBEWSZ010000020.1"/>
</dbReference>
<dbReference type="Pfam" id="PF00171">
    <property type="entry name" value="Aldedh"/>
    <property type="match status" value="1"/>
</dbReference>
<dbReference type="EMBL" id="JBEWSZ010000020">
    <property type="protein sequence ID" value="MET2833038.1"/>
    <property type="molecule type" value="Genomic_DNA"/>
</dbReference>
<name>A0ABV2DUC0_9HYPH</name>
<dbReference type="Proteomes" id="UP001548832">
    <property type="component" value="Unassembled WGS sequence"/>
</dbReference>